<dbReference type="OrthoDB" id="943438at2"/>
<evidence type="ECO:0000313" key="2">
    <source>
        <dbReference type="Proteomes" id="UP000310314"/>
    </source>
</evidence>
<dbReference type="Proteomes" id="UP000310314">
    <property type="component" value="Unassembled WGS sequence"/>
</dbReference>
<evidence type="ECO:0000313" key="1">
    <source>
        <dbReference type="EMBL" id="TMM59597.1"/>
    </source>
</evidence>
<comment type="caution">
    <text evidence="1">The sequence shown here is derived from an EMBL/GenBank/DDBJ whole genome shotgun (WGS) entry which is preliminary data.</text>
</comment>
<proteinExistence type="predicted"/>
<organism evidence="1 2">
    <name type="scientific">Maribacter algarum</name>
    <name type="common">ex Zhang et al. 2020</name>
    <dbReference type="NCBI Taxonomy" id="2578118"/>
    <lineage>
        <taxon>Bacteria</taxon>
        <taxon>Pseudomonadati</taxon>
        <taxon>Bacteroidota</taxon>
        <taxon>Flavobacteriia</taxon>
        <taxon>Flavobacteriales</taxon>
        <taxon>Flavobacteriaceae</taxon>
        <taxon>Maribacter</taxon>
    </lineage>
</organism>
<name>A0A5S3Q1X4_9FLAO</name>
<gene>
    <name evidence="1" type="ORF">FEE95_07990</name>
</gene>
<sequence>MGILLPLFLLWGLFASAQYKYEREYRIRKVQFPEKALDYIQEKLIDAKRIRFYKETDSIKVSYEAKFKKDRLWYSIEFDKEGMLEDIEILINPPDIPNDSFNKIQEYLSGNFKKYRIKKIQQQYAFSESESPETTIKNAFQNLMLPSINYELIVSGKKEKTTEQFEVLFDAEGKFKSIRQSLPPNYDHVLY</sequence>
<keyword evidence="2" id="KW-1185">Reference proteome</keyword>
<reference evidence="1 2" key="1">
    <citation type="submission" date="2019-05" db="EMBL/GenBank/DDBJ databases">
        <authorList>
            <person name="Zhang J.-Y."/>
            <person name="Feg X."/>
            <person name="Du Z.-J."/>
        </authorList>
    </citation>
    <scope>NUCLEOTIDE SEQUENCE [LARGE SCALE GENOMIC DNA]</scope>
    <source>
        <strain evidence="1 2">RZ26</strain>
    </source>
</reference>
<dbReference type="SUPFAM" id="SSF160574">
    <property type="entry name" value="BT0923-like"/>
    <property type="match status" value="1"/>
</dbReference>
<dbReference type="AlphaFoldDB" id="A0A5S3Q1X4"/>
<accession>A0A5S3Q1X4</accession>
<dbReference type="EMBL" id="VATY01000001">
    <property type="protein sequence ID" value="TMM59597.1"/>
    <property type="molecule type" value="Genomic_DNA"/>
</dbReference>
<dbReference type="Gene3D" id="3.40.1420.30">
    <property type="match status" value="1"/>
</dbReference>
<protein>
    <submittedName>
        <fullName evidence="1">Uncharacterized protein</fullName>
    </submittedName>
</protein>